<protein>
    <submittedName>
        <fullName evidence="1">Uncharacterized protein</fullName>
    </submittedName>
</protein>
<organism evidence="1 2">
    <name type="scientific">Malus domestica</name>
    <name type="common">Apple</name>
    <name type="synonym">Pyrus malus</name>
    <dbReference type="NCBI Taxonomy" id="3750"/>
    <lineage>
        <taxon>Eukaryota</taxon>
        <taxon>Viridiplantae</taxon>
        <taxon>Streptophyta</taxon>
        <taxon>Embryophyta</taxon>
        <taxon>Tracheophyta</taxon>
        <taxon>Spermatophyta</taxon>
        <taxon>Magnoliopsida</taxon>
        <taxon>eudicotyledons</taxon>
        <taxon>Gunneridae</taxon>
        <taxon>Pentapetalae</taxon>
        <taxon>rosids</taxon>
        <taxon>fabids</taxon>
        <taxon>Rosales</taxon>
        <taxon>Rosaceae</taxon>
        <taxon>Amygdaloideae</taxon>
        <taxon>Maleae</taxon>
        <taxon>Malus</taxon>
    </lineage>
</organism>
<evidence type="ECO:0000313" key="1">
    <source>
        <dbReference type="EMBL" id="RXI01290.1"/>
    </source>
</evidence>
<comment type="caution">
    <text evidence="1">The sequence shown here is derived from an EMBL/GenBank/DDBJ whole genome shotgun (WGS) entry which is preliminary data.</text>
</comment>
<dbReference type="AlphaFoldDB" id="A0A498JZF7"/>
<keyword evidence="2" id="KW-1185">Reference proteome</keyword>
<sequence length="83" mass="9364">MGDPFVDKQDIETDASSKRRLIVQCKDARCPWQISAYGKDVKTIPVVTISYRTTSWARLVALASRCCSPKDSYANLLVYCVFI</sequence>
<evidence type="ECO:0000313" key="2">
    <source>
        <dbReference type="Proteomes" id="UP000290289"/>
    </source>
</evidence>
<proteinExistence type="predicted"/>
<gene>
    <name evidence="1" type="ORF">DVH24_001524</name>
</gene>
<dbReference type="EMBL" id="RDQH01000330">
    <property type="protein sequence ID" value="RXI01290.1"/>
    <property type="molecule type" value="Genomic_DNA"/>
</dbReference>
<dbReference type="Proteomes" id="UP000290289">
    <property type="component" value="Chromosome 4"/>
</dbReference>
<name>A0A498JZF7_MALDO</name>
<reference evidence="1 2" key="1">
    <citation type="submission" date="2018-10" db="EMBL/GenBank/DDBJ databases">
        <title>A high-quality apple genome assembly.</title>
        <authorList>
            <person name="Hu J."/>
        </authorList>
    </citation>
    <scope>NUCLEOTIDE SEQUENCE [LARGE SCALE GENOMIC DNA]</scope>
    <source>
        <strain evidence="2">cv. HFTH1</strain>
        <tissue evidence="1">Young leaf</tissue>
    </source>
</reference>
<accession>A0A498JZF7</accession>